<keyword evidence="2" id="KW-0677">Repeat</keyword>
<evidence type="ECO:0000256" key="3">
    <source>
        <dbReference type="ARBA" id="ARBA00023180"/>
    </source>
</evidence>
<feature type="transmembrane region" description="Helical" evidence="5">
    <location>
        <begin position="456"/>
        <end position="474"/>
    </location>
</feature>
<name>A0A3D9QXN1_9BACL</name>
<evidence type="ECO:0000256" key="4">
    <source>
        <dbReference type="PROSITE-ProRule" id="PRU00504"/>
    </source>
</evidence>
<dbReference type="InterPro" id="IPR011042">
    <property type="entry name" value="6-blade_b-propeller_TolB-like"/>
</dbReference>
<dbReference type="InterPro" id="IPR011990">
    <property type="entry name" value="TPR-like_helical_dom_sf"/>
</dbReference>
<reference evidence="6 7" key="1">
    <citation type="submission" date="2018-08" db="EMBL/GenBank/DDBJ databases">
        <title>Genomic Encyclopedia of Type Strains, Phase III (KMG-III): the genomes of soil and plant-associated and newly described type strains.</title>
        <authorList>
            <person name="Whitman W."/>
        </authorList>
    </citation>
    <scope>NUCLEOTIDE SEQUENCE [LARGE SCALE GENOMIC DNA]</scope>
    <source>
        <strain evidence="6 7">CGMCC 1.10966</strain>
    </source>
</reference>
<dbReference type="CDD" id="cd05819">
    <property type="entry name" value="NHL"/>
    <property type="match status" value="1"/>
</dbReference>
<dbReference type="SUPFAM" id="SSF101898">
    <property type="entry name" value="NHL repeat"/>
    <property type="match status" value="1"/>
</dbReference>
<evidence type="ECO:0000313" key="7">
    <source>
        <dbReference type="Proteomes" id="UP000256304"/>
    </source>
</evidence>
<dbReference type="Proteomes" id="UP000256304">
    <property type="component" value="Unassembled WGS sequence"/>
</dbReference>
<dbReference type="EMBL" id="QTTN01000033">
    <property type="protein sequence ID" value="REE69552.1"/>
    <property type="molecule type" value="Genomic_DNA"/>
</dbReference>
<dbReference type="RefSeq" id="WP_116191322.1">
    <property type="nucleotide sequence ID" value="NZ_QTTN01000033.1"/>
</dbReference>
<dbReference type="OrthoDB" id="9799230at2"/>
<dbReference type="Gene3D" id="1.25.40.10">
    <property type="entry name" value="Tetratricopeptide repeat domain"/>
    <property type="match status" value="1"/>
</dbReference>
<dbReference type="Pfam" id="PF01436">
    <property type="entry name" value="NHL"/>
    <property type="match status" value="2"/>
</dbReference>
<organism evidence="6 7">
    <name type="scientific">Paenibacillus taihuensis</name>
    <dbReference type="NCBI Taxonomy" id="1156355"/>
    <lineage>
        <taxon>Bacteria</taxon>
        <taxon>Bacillati</taxon>
        <taxon>Bacillota</taxon>
        <taxon>Bacilli</taxon>
        <taxon>Bacillales</taxon>
        <taxon>Paenibacillaceae</taxon>
        <taxon>Paenibacillus</taxon>
    </lineage>
</organism>
<keyword evidence="7" id="KW-1185">Reference proteome</keyword>
<evidence type="ECO:0000313" key="6">
    <source>
        <dbReference type="EMBL" id="REE69552.1"/>
    </source>
</evidence>
<feature type="repeat" description="NHL" evidence="4">
    <location>
        <begin position="107"/>
        <end position="149"/>
    </location>
</feature>
<comment type="caution">
    <text evidence="6">The sequence shown here is derived from an EMBL/GenBank/DDBJ whole genome shotgun (WGS) entry which is preliminary data.</text>
</comment>
<dbReference type="PANTHER" id="PTHR10680">
    <property type="entry name" value="PEPTIDYL-GLYCINE ALPHA-AMIDATING MONOOXYGENASE"/>
    <property type="match status" value="1"/>
</dbReference>
<dbReference type="InterPro" id="IPR001258">
    <property type="entry name" value="NHL_repeat"/>
</dbReference>
<evidence type="ECO:0000256" key="5">
    <source>
        <dbReference type="SAM" id="Phobius"/>
    </source>
</evidence>
<dbReference type="Gene3D" id="2.120.10.30">
    <property type="entry name" value="TolB, C-terminal domain"/>
    <property type="match status" value="1"/>
</dbReference>
<dbReference type="SUPFAM" id="SSF48452">
    <property type="entry name" value="TPR-like"/>
    <property type="match status" value="1"/>
</dbReference>
<evidence type="ECO:0000256" key="2">
    <source>
        <dbReference type="ARBA" id="ARBA00022737"/>
    </source>
</evidence>
<sequence>MGRKSIIIIPILVLVSMLAGAGAVFAQAPYPSYGIGPDKHLFRIQTPYMPVRVLGTKLYEKNETGMLTDASGLNNPNDIFIDGSDSIYVADNYNNRVVKINDEGLILQQFGTGEGKQKLKAPEGVYASDNGDVYVADTGNQRIAVYSADGHWLKEYKKPGDVSLKNVMFAPIRVSLDARGFLFVVLKGSNQGIAVLSPEGKFQGFFGRNKTEMTLIDKLKRKLYTQEQVETSSNQEAASVSDLFIGSDHYIYTCTLNVTEGQIKKLNTKGEDLFKDVDMKVSSRFIDASGGLSIGDITVDSNGIIYSFDRNSGLVLVYDNDGQVLAAFGTKLTGNNYIIGSFGVPVSIAVNSKGMIYVADQTYNGIHVFKPTEFMNKVLTATNLYNNGDYAKAKPYWEDLLKRNVFYYKAHLGLGGIYYENEQWAKSMEEMKIAENQQLFSDAYWQLRVIWIQRNLNAIAASFVLLAVIFYLLNKWKRGKLKRMKEEQP</sequence>
<keyword evidence="5" id="KW-0472">Membrane</keyword>
<keyword evidence="5" id="KW-0812">Transmembrane</keyword>
<protein>
    <submittedName>
        <fullName evidence="6">NHL repeat-containing protein</fullName>
    </submittedName>
</protein>
<keyword evidence="3" id="KW-0325">Glycoprotein</keyword>
<proteinExistence type="predicted"/>
<dbReference type="Gene3D" id="2.40.10.500">
    <property type="match status" value="1"/>
</dbReference>
<evidence type="ECO:0000256" key="1">
    <source>
        <dbReference type="ARBA" id="ARBA00022729"/>
    </source>
</evidence>
<accession>A0A3D9QXN1</accession>
<keyword evidence="1" id="KW-0732">Signal</keyword>
<keyword evidence="5" id="KW-1133">Transmembrane helix</keyword>
<dbReference type="PROSITE" id="PS51125">
    <property type="entry name" value="NHL"/>
    <property type="match status" value="1"/>
</dbReference>
<gene>
    <name evidence="6" type="ORF">A8990_13317</name>
</gene>
<dbReference type="PANTHER" id="PTHR10680:SF14">
    <property type="entry name" value="PEPTIDYL-GLYCINE ALPHA-AMIDATING MONOOXYGENASE"/>
    <property type="match status" value="1"/>
</dbReference>
<dbReference type="AlphaFoldDB" id="A0A3D9QXN1"/>